<evidence type="ECO:0000256" key="2">
    <source>
        <dbReference type="ARBA" id="ARBA00010617"/>
    </source>
</evidence>
<dbReference type="OrthoDB" id="1844152at2759"/>
<comment type="cofactor">
    <cofactor evidence="1">
        <name>heme</name>
        <dbReference type="ChEBI" id="CHEBI:30413"/>
    </cofactor>
</comment>
<dbReference type="PANTHER" id="PTHR46206:SF7">
    <property type="entry name" value="P450, PUTATIVE (EUROFUNG)-RELATED"/>
    <property type="match status" value="1"/>
</dbReference>
<reference evidence="7" key="1">
    <citation type="submission" date="2021-10" db="EMBL/GenBank/DDBJ databases">
        <authorList>
            <person name="Piombo E."/>
        </authorList>
    </citation>
    <scope>NUCLEOTIDE SEQUENCE</scope>
</reference>
<dbReference type="GO" id="GO:0004497">
    <property type="term" value="F:monooxygenase activity"/>
    <property type="evidence" value="ECO:0007669"/>
    <property type="project" value="InterPro"/>
</dbReference>
<sequence length="190" mass="21443">MTHMPGYVRSWITPALARMRSEIKDEVENALLKEIPQSSEWTEINLCQKTPRIIAMVTGRIIVGLDLCRSATYIEIATEFTKEVMATAISITLIPLFLRPLMVPILPQLWLTRRRIVQAEEVLGPTITSRWLQPQNQNRTEQVDILQLMIEASENCGRGKKDLVVELLFLNIGAVHSTAMTITHASVPPT</sequence>
<gene>
    <name evidence="7" type="ORF">CBYS24578_00014830</name>
</gene>
<keyword evidence="8" id="KW-1185">Reference proteome</keyword>
<keyword evidence="3" id="KW-0349">Heme</keyword>
<comment type="caution">
    <text evidence="7">The sequence shown here is derived from an EMBL/GenBank/DDBJ whole genome shotgun (WGS) entry which is preliminary data.</text>
</comment>
<keyword evidence="4" id="KW-0479">Metal-binding</keyword>
<name>A0A9N9Y0Z3_9HYPO</name>
<evidence type="ECO:0000256" key="4">
    <source>
        <dbReference type="ARBA" id="ARBA00022723"/>
    </source>
</evidence>
<dbReference type="SUPFAM" id="SSF48264">
    <property type="entry name" value="Cytochrome P450"/>
    <property type="match status" value="1"/>
</dbReference>
<dbReference type="Proteomes" id="UP000754883">
    <property type="component" value="Unassembled WGS sequence"/>
</dbReference>
<dbReference type="AlphaFoldDB" id="A0A9N9Y0Z3"/>
<keyword evidence="5" id="KW-0560">Oxidoreductase</keyword>
<evidence type="ECO:0000256" key="3">
    <source>
        <dbReference type="ARBA" id="ARBA00022617"/>
    </source>
</evidence>
<evidence type="ECO:0000256" key="1">
    <source>
        <dbReference type="ARBA" id="ARBA00001971"/>
    </source>
</evidence>
<organism evidence="7 8">
    <name type="scientific">Clonostachys byssicola</name>
    <dbReference type="NCBI Taxonomy" id="160290"/>
    <lineage>
        <taxon>Eukaryota</taxon>
        <taxon>Fungi</taxon>
        <taxon>Dikarya</taxon>
        <taxon>Ascomycota</taxon>
        <taxon>Pezizomycotina</taxon>
        <taxon>Sordariomycetes</taxon>
        <taxon>Hypocreomycetidae</taxon>
        <taxon>Hypocreales</taxon>
        <taxon>Bionectriaceae</taxon>
        <taxon>Clonostachys</taxon>
    </lineage>
</organism>
<dbReference type="InterPro" id="IPR036396">
    <property type="entry name" value="Cyt_P450_sf"/>
</dbReference>
<proteinExistence type="inferred from homology"/>
<protein>
    <submittedName>
        <fullName evidence="7">Uncharacterized protein</fullName>
    </submittedName>
</protein>
<evidence type="ECO:0000256" key="6">
    <source>
        <dbReference type="ARBA" id="ARBA00023004"/>
    </source>
</evidence>
<evidence type="ECO:0000313" key="8">
    <source>
        <dbReference type="Proteomes" id="UP000754883"/>
    </source>
</evidence>
<comment type="similarity">
    <text evidence="2">Belongs to the cytochrome P450 family.</text>
</comment>
<evidence type="ECO:0000256" key="5">
    <source>
        <dbReference type="ARBA" id="ARBA00023002"/>
    </source>
</evidence>
<dbReference type="GO" id="GO:0005506">
    <property type="term" value="F:iron ion binding"/>
    <property type="evidence" value="ECO:0007669"/>
    <property type="project" value="InterPro"/>
</dbReference>
<accession>A0A9N9Y0Z3</accession>
<dbReference type="GO" id="GO:0020037">
    <property type="term" value="F:heme binding"/>
    <property type="evidence" value="ECO:0007669"/>
    <property type="project" value="InterPro"/>
</dbReference>
<dbReference type="EMBL" id="CABFNO020001465">
    <property type="protein sequence ID" value="CAG9989298.1"/>
    <property type="molecule type" value="Genomic_DNA"/>
</dbReference>
<dbReference type="PANTHER" id="PTHR46206">
    <property type="entry name" value="CYTOCHROME P450"/>
    <property type="match status" value="1"/>
</dbReference>
<dbReference type="Gene3D" id="1.10.630.10">
    <property type="entry name" value="Cytochrome P450"/>
    <property type="match status" value="1"/>
</dbReference>
<evidence type="ECO:0000313" key="7">
    <source>
        <dbReference type="EMBL" id="CAG9989298.1"/>
    </source>
</evidence>
<dbReference type="GO" id="GO:0016705">
    <property type="term" value="F:oxidoreductase activity, acting on paired donors, with incorporation or reduction of molecular oxygen"/>
    <property type="evidence" value="ECO:0007669"/>
    <property type="project" value="InterPro"/>
</dbReference>
<keyword evidence="6" id="KW-0408">Iron</keyword>